<keyword evidence="3" id="KW-1185">Reference proteome</keyword>
<dbReference type="InParanoid" id="D2W254"/>
<evidence type="ECO:0000256" key="1">
    <source>
        <dbReference type="SAM" id="MobiDB-lite"/>
    </source>
</evidence>
<evidence type="ECO:0000313" key="2">
    <source>
        <dbReference type="EMBL" id="EFC36923.1"/>
    </source>
</evidence>
<sequence length="386" mass="45497">MTNNQNNKYKRKLANLEEEHIASEEIYQDEDLWYSEEVDQLVFNQTKKRKVSNGSLDEKEENSQDNDSDTSSDSSVEDFGKVGELLMIGNRPEDCFDLSEFTEEPKISFMETKLSITKIPADCWAIIYSFSGMEHYFINRIYKLNSTLRESLYESELFWEGIIAEGWPDSTIFTINWREYFFKKFIAYETHKRLNPQIITGDHPATIGSVPIQRTFENECFIYNQMETTTCHFKNSKQMVTQSNMDWIVNVFLKTCPKIVGFRIQVKFPNLRLWATFNNKVFPIFDEDQVVLNGVQNLFNALKLDVDIHAPFFLDFDERFNKLKFGELEQSTYFAWFCNRILGDVPFPIEEILGLHDYTNHLSFGLEEERNRIVGKFYKYKKQLGL</sequence>
<reference evidence="2 3" key="1">
    <citation type="journal article" date="2010" name="Cell">
        <title>The genome of Naegleria gruberi illuminates early eukaryotic versatility.</title>
        <authorList>
            <person name="Fritz-Laylin L.K."/>
            <person name="Prochnik S.E."/>
            <person name="Ginger M.L."/>
            <person name="Dacks J.B."/>
            <person name="Carpenter M.L."/>
            <person name="Field M.C."/>
            <person name="Kuo A."/>
            <person name="Paredez A."/>
            <person name="Chapman J."/>
            <person name="Pham J."/>
            <person name="Shu S."/>
            <person name="Neupane R."/>
            <person name="Cipriano M."/>
            <person name="Mancuso J."/>
            <person name="Tu H."/>
            <person name="Salamov A."/>
            <person name="Lindquist E."/>
            <person name="Shapiro H."/>
            <person name="Lucas S."/>
            <person name="Grigoriev I.V."/>
            <person name="Cande W.Z."/>
            <person name="Fulton C."/>
            <person name="Rokhsar D.S."/>
            <person name="Dawson S.C."/>
        </authorList>
    </citation>
    <scope>NUCLEOTIDE SEQUENCE [LARGE SCALE GENOMIC DNA]</scope>
    <source>
        <strain evidence="2 3">NEG-M</strain>
    </source>
</reference>
<feature type="region of interest" description="Disordered" evidence="1">
    <location>
        <begin position="49"/>
        <end position="76"/>
    </location>
</feature>
<evidence type="ECO:0000313" key="3">
    <source>
        <dbReference type="Proteomes" id="UP000006671"/>
    </source>
</evidence>
<accession>D2W254</accession>
<feature type="compositionally biased region" description="Acidic residues" evidence="1">
    <location>
        <begin position="58"/>
        <end position="70"/>
    </location>
</feature>
<dbReference type="Proteomes" id="UP000006671">
    <property type="component" value="Unassembled WGS sequence"/>
</dbReference>
<dbReference type="VEuPathDB" id="AmoebaDB:NAEGRDRAFT_54111"/>
<name>D2W254_NAEGR</name>
<dbReference type="AlphaFoldDB" id="D2W254"/>
<protein>
    <submittedName>
        <fullName evidence="2">Predicted protein</fullName>
    </submittedName>
</protein>
<organism evidence="3">
    <name type="scientific">Naegleria gruberi</name>
    <name type="common">Amoeba</name>
    <dbReference type="NCBI Taxonomy" id="5762"/>
    <lineage>
        <taxon>Eukaryota</taxon>
        <taxon>Discoba</taxon>
        <taxon>Heterolobosea</taxon>
        <taxon>Tetramitia</taxon>
        <taxon>Eutetramitia</taxon>
        <taxon>Vahlkampfiidae</taxon>
        <taxon>Naegleria</taxon>
    </lineage>
</organism>
<dbReference type="RefSeq" id="XP_002669667.1">
    <property type="nucleotide sequence ID" value="XM_002669621.1"/>
</dbReference>
<proteinExistence type="predicted"/>
<gene>
    <name evidence="2" type="ORF">NAEGRDRAFT_54111</name>
</gene>
<dbReference type="KEGG" id="ngr:NAEGRDRAFT_54111"/>
<dbReference type="GeneID" id="8856125"/>
<dbReference type="EMBL" id="GG738924">
    <property type="protein sequence ID" value="EFC36923.1"/>
    <property type="molecule type" value="Genomic_DNA"/>
</dbReference>